<evidence type="ECO:0008006" key="3">
    <source>
        <dbReference type="Google" id="ProtNLM"/>
    </source>
</evidence>
<proteinExistence type="predicted"/>
<dbReference type="SUPFAM" id="SSF48452">
    <property type="entry name" value="TPR-like"/>
    <property type="match status" value="1"/>
</dbReference>
<dbReference type="Proteomes" id="UP001500831">
    <property type="component" value="Unassembled WGS sequence"/>
</dbReference>
<dbReference type="Gene3D" id="1.25.40.10">
    <property type="entry name" value="Tetratricopeptide repeat domain"/>
    <property type="match status" value="1"/>
</dbReference>
<organism evidence="1 2">
    <name type="scientific">Streptosporangium fragile</name>
    <dbReference type="NCBI Taxonomy" id="46186"/>
    <lineage>
        <taxon>Bacteria</taxon>
        <taxon>Bacillati</taxon>
        <taxon>Actinomycetota</taxon>
        <taxon>Actinomycetes</taxon>
        <taxon>Streptosporangiales</taxon>
        <taxon>Streptosporangiaceae</taxon>
        <taxon>Streptosporangium</taxon>
    </lineage>
</organism>
<comment type="caution">
    <text evidence="1">The sequence shown here is derived from an EMBL/GenBank/DDBJ whole genome shotgun (WGS) entry which is preliminary data.</text>
</comment>
<dbReference type="InterPro" id="IPR011990">
    <property type="entry name" value="TPR-like_helical_dom_sf"/>
</dbReference>
<dbReference type="RefSeq" id="WP_344980959.1">
    <property type="nucleotide sequence ID" value="NZ_BAAAVI010000085.1"/>
</dbReference>
<sequence>MVTFIDDRTPGLAGATAVEVDVNSGPAASYEGLRSALGALRHAGATFGDLPVRYAAEWAELFPGERPYGTGPAPKLADMALAPSERRLHRESEQVFRVLTAAGAALCHGVAELGKPLVLHGAGGTDLSSLRGFMRAVEHARTVPDVRLIMVTPTRVRRPLGERADLAAERARCLRRMGLPVEPALLTPDLGEGPAPKGHEGELYSRALDPDSSAFDRVAAALAYCRTAFFSANWEGTAVVADAALGLLAGVPDGRVPALLDAARRHDGQPDAIEFEPGVLRTAADVRGYLFKVLGIQATFRGRQDDALTCFQAMRGETEGLSAEVRAQSHLYVALTLSKRMNRVGDAVRELEEGFAAVAPRPGEPDSVRRERGWLHNLRGLTHFSRKELLSAFEHEKRALACIEGLDDASSTHLRINLLSNVSVLQEKAGKHAQAQRTWDRFKQAAGSSNSAFVKHHAYRAAGLALLTGDREAALPDLDRTLACATEFADDFHECEVRLELGGLLARDGDRAAAADHFGRARAAAGRLGDPYRAALASAGEALCLGAAPGPDVAATAALSLTHPLRAEELAARVTSGRDVLDLLPVPRTKLNRPFDLVNFQE</sequence>
<gene>
    <name evidence="1" type="ORF">GCM10010517_72460</name>
</gene>
<keyword evidence="2" id="KW-1185">Reference proteome</keyword>
<name>A0ABP6IR66_9ACTN</name>
<dbReference type="EMBL" id="BAAAVI010000085">
    <property type="protein sequence ID" value="GAA2906249.1"/>
    <property type="molecule type" value="Genomic_DNA"/>
</dbReference>
<protein>
    <recommendedName>
        <fullName evidence="3">Tetratricopeptide repeat protein</fullName>
    </recommendedName>
</protein>
<accession>A0ABP6IR66</accession>
<evidence type="ECO:0000313" key="2">
    <source>
        <dbReference type="Proteomes" id="UP001500831"/>
    </source>
</evidence>
<evidence type="ECO:0000313" key="1">
    <source>
        <dbReference type="EMBL" id="GAA2906249.1"/>
    </source>
</evidence>
<reference evidence="2" key="1">
    <citation type="journal article" date="2019" name="Int. J. Syst. Evol. Microbiol.">
        <title>The Global Catalogue of Microorganisms (GCM) 10K type strain sequencing project: providing services to taxonomists for standard genome sequencing and annotation.</title>
        <authorList>
            <consortium name="The Broad Institute Genomics Platform"/>
            <consortium name="The Broad Institute Genome Sequencing Center for Infectious Disease"/>
            <person name="Wu L."/>
            <person name="Ma J."/>
        </authorList>
    </citation>
    <scope>NUCLEOTIDE SEQUENCE [LARGE SCALE GENOMIC DNA]</scope>
    <source>
        <strain evidence="2">JCM 6242</strain>
    </source>
</reference>